<evidence type="ECO:0000256" key="1">
    <source>
        <dbReference type="SAM" id="Phobius"/>
    </source>
</evidence>
<accession>A0A8I6WYF3</accession>
<protein>
    <recommendedName>
        <fullName evidence="4">Zinc finger GRF-type domain-containing protein</fullName>
    </recommendedName>
</protein>
<keyword evidence="1" id="KW-1133">Transmembrane helix</keyword>
<keyword evidence="1" id="KW-0472">Membrane</keyword>
<organism evidence="2 3">
    <name type="scientific">Hordeum vulgare subsp. vulgare</name>
    <name type="common">Domesticated barley</name>
    <dbReference type="NCBI Taxonomy" id="112509"/>
    <lineage>
        <taxon>Eukaryota</taxon>
        <taxon>Viridiplantae</taxon>
        <taxon>Streptophyta</taxon>
        <taxon>Embryophyta</taxon>
        <taxon>Tracheophyta</taxon>
        <taxon>Spermatophyta</taxon>
        <taxon>Magnoliopsida</taxon>
        <taxon>Liliopsida</taxon>
        <taxon>Poales</taxon>
        <taxon>Poaceae</taxon>
        <taxon>BOP clade</taxon>
        <taxon>Pooideae</taxon>
        <taxon>Triticodae</taxon>
        <taxon>Triticeae</taxon>
        <taxon>Hordeinae</taxon>
        <taxon>Hordeum</taxon>
    </lineage>
</organism>
<dbReference type="AlphaFoldDB" id="A0A8I6WYF3"/>
<reference evidence="3" key="1">
    <citation type="journal article" date="2012" name="Nature">
        <title>A physical, genetic and functional sequence assembly of the barley genome.</title>
        <authorList>
            <consortium name="The International Barley Genome Sequencing Consortium"/>
            <person name="Mayer K.F."/>
            <person name="Waugh R."/>
            <person name="Brown J.W."/>
            <person name="Schulman A."/>
            <person name="Langridge P."/>
            <person name="Platzer M."/>
            <person name="Fincher G.B."/>
            <person name="Muehlbauer G.J."/>
            <person name="Sato K."/>
            <person name="Close T.J."/>
            <person name="Wise R.P."/>
            <person name="Stein N."/>
        </authorList>
    </citation>
    <scope>NUCLEOTIDE SEQUENCE [LARGE SCALE GENOMIC DNA]</scope>
    <source>
        <strain evidence="3">cv. Morex</strain>
    </source>
</reference>
<dbReference type="EnsemblPlants" id="HORVU.MOREX.r3.2HG0122050.1">
    <property type="protein sequence ID" value="HORVU.MOREX.r3.2HG0122050.1"/>
    <property type="gene ID" value="HORVU.MOREX.r3.2HG0122050"/>
</dbReference>
<name>A0A8I6WYF3_HORVV</name>
<evidence type="ECO:0000313" key="3">
    <source>
        <dbReference type="Proteomes" id="UP000011116"/>
    </source>
</evidence>
<dbReference type="PANTHER" id="PTHR35163:SF8">
    <property type="entry name" value="GENOME ASSEMBLY, CHROMOSOME: II"/>
    <property type="match status" value="1"/>
</dbReference>
<sequence>MASSGSSIFSPVVAEVDGVGIVEHVSEFYLRDESYCGLEHSSKHRCPGHDCVPARRVAWGGANTGRRFLGCPLDLPDECHWVVWVDPPPPLHAALAFEDMHAELEQSWIISHKMQKQNMELSKKNLALKKKLRERDEMMLVLALLFVGMCVVVFLVL</sequence>
<dbReference type="PANTHER" id="PTHR35163">
    <property type="entry name" value="OS02G0467300 PROTEIN"/>
    <property type="match status" value="1"/>
</dbReference>
<evidence type="ECO:0008006" key="4">
    <source>
        <dbReference type="Google" id="ProtNLM"/>
    </source>
</evidence>
<dbReference type="Gramene" id="HORVU.MOREX.r3.2HG0122050.1">
    <property type="protein sequence ID" value="HORVU.MOREX.r3.2HG0122050.1"/>
    <property type="gene ID" value="HORVU.MOREX.r3.2HG0122050"/>
</dbReference>
<reference evidence="2" key="3">
    <citation type="submission" date="2022-01" db="UniProtKB">
        <authorList>
            <consortium name="EnsemblPlants"/>
        </authorList>
    </citation>
    <scope>IDENTIFICATION</scope>
    <source>
        <strain evidence="2">subsp. vulgare</strain>
    </source>
</reference>
<proteinExistence type="predicted"/>
<dbReference type="Proteomes" id="UP000011116">
    <property type="component" value="Chromosome 2H"/>
</dbReference>
<keyword evidence="3" id="KW-1185">Reference proteome</keyword>
<reference evidence="2" key="2">
    <citation type="submission" date="2020-10" db="EMBL/GenBank/DDBJ databases">
        <authorList>
            <person name="Scholz U."/>
            <person name="Mascher M."/>
            <person name="Fiebig A."/>
        </authorList>
    </citation>
    <scope>NUCLEOTIDE SEQUENCE [LARGE SCALE GENOMIC DNA]</scope>
    <source>
        <strain evidence="2">cv. Morex</strain>
    </source>
</reference>
<feature type="transmembrane region" description="Helical" evidence="1">
    <location>
        <begin position="138"/>
        <end position="156"/>
    </location>
</feature>
<dbReference type="Gramene" id="HORVU.MOREX.r2.2HG0100650.1">
    <property type="protein sequence ID" value="HORVU.MOREX.r2.2HG0100650.1"/>
    <property type="gene ID" value="HORVU.MOREX.r2.2HG0100650"/>
</dbReference>
<keyword evidence="1" id="KW-0812">Transmembrane</keyword>
<evidence type="ECO:0000313" key="2">
    <source>
        <dbReference type="EnsemblPlants" id="HORVU.MOREX.r3.2HG0122050.1"/>
    </source>
</evidence>